<keyword evidence="2" id="KW-0418">Kinase</keyword>
<dbReference type="OrthoDB" id="162894at2759"/>
<dbReference type="Gene3D" id="3.30.450.20">
    <property type="entry name" value="PAS domain"/>
    <property type="match status" value="1"/>
</dbReference>
<evidence type="ECO:0000313" key="2">
    <source>
        <dbReference type="EMBL" id="KKY21489.1"/>
    </source>
</evidence>
<name>A0A0G2EGC7_PHACM</name>
<dbReference type="InterPro" id="IPR035965">
    <property type="entry name" value="PAS-like_dom_sf"/>
</dbReference>
<dbReference type="GO" id="GO:0016301">
    <property type="term" value="F:kinase activity"/>
    <property type="evidence" value="ECO:0007669"/>
    <property type="project" value="UniProtKB-KW"/>
</dbReference>
<reference evidence="2 3" key="2">
    <citation type="submission" date="2015-05" db="EMBL/GenBank/DDBJ databases">
        <authorList>
            <person name="Morales-Cruz A."/>
            <person name="Amrine K.C."/>
            <person name="Cantu D."/>
        </authorList>
    </citation>
    <scope>NUCLEOTIDE SEQUENCE [LARGE SCALE GENOMIC DNA]</scope>
    <source>
        <strain evidence="2">UCRPC4</strain>
    </source>
</reference>
<feature type="compositionally biased region" description="Low complexity" evidence="1">
    <location>
        <begin position="428"/>
        <end position="437"/>
    </location>
</feature>
<accession>A0A0G2EGC7</accession>
<keyword evidence="2" id="KW-0808">Transferase</keyword>
<evidence type="ECO:0000256" key="1">
    <source>
        <dbReference type="SAM" id="MobiDB-lite"/>
    </source>
</evidence>
<keyword evidence="3" id="KW-1185">Reference proteome</keyword>
<gene>
    <name evidence="2" type="ORF">UCRPC4_g03593</name>
</gene>
<feature type="region of interest" description="Disordered" evidence="1">
    <location>
        <begin position="329"/>
        <end position="352"/>
    </location>
</feature>
<reference evidence="2 3" key="1">
    <citation type="submission" date="2015-05" db="EMBL/GenBank/DDBJ databases">
        <title>Distinctive expansion of gene families associated with plant cell wall degradation and secondary metabolism in the genomes of grapevine trunk pathogens.</title>
        <authorList>
            <person name="Lawrence D.P."/>
            <person name="Travadon R."/>
            <person name="Rolshausen P.E."/>
            <person name="Baumgartner K."/>
        </authorList>
    </citation>
    <scope>NUCLEOTIDE SEQUENCE [LARGE SCALE GENOMIC DNA]</scope>
    <source>
        <strain evidence="2">UCRPC4</strain>
    </source>
</reference>
<dbReference type="Proteomes" id="UP000053317">
    <property type="component" value="Unassembled WGS sequence"/>
</dbReference>
<sequence length="525" mass="58574">MAPNLDNEEPVSPSSTAPRSASSVSSRVPMERSFSQDIQEGTRELKEAAEQTRNIILDLSLDGKIRWVSPSWTDVVGNTLEAVKGKAIADFIADSPDVFTEAIKALQTDDSKSQFVKFCVKVGPSSELHDMLKDDSKHQEVSKEHPEAPDLLHLEGQGIMVFDRASGGESHTMWMLQPPADVQPVTIALPRLLVDSLGVGAEVLASHLMMLADAGATDPAHHPPPMPILCRVCERQITPWWFEKHSDLCVQEHRAEMDVQMAQETLTEHRHAIVKVLDALEARKTRNTTAEGSPSPAPPVEYKVRRPQLRIVELILDLCDTALEINTPSIKETKSEEGEELRTQSPQSESRISQVLQWQSPSSNTLDQEQGLALLSADTERLSKAKVDAVLRHRRIIEYSERIRQEFTIAIEDCIAEVMRKAERAAAGEQLSSSDDSGSSEDERLDENEDEPTPMQGAVSASSSKGLAEPRVPEKKERVFICTDLDPTPHTDSNHQDVHLCLKLLRHHYDYQKLEWQAARLMRLL</sequence>
<protein>
    <submittedName>
        <fullName evidence="2">Putative agc protein kinase</fullName>
    </submittedName>
</protein>
<dbReference type="EMBL" id="LCWF01000084">
    <property type="protein sequence ID" value="KKY21489.1"/>
    <property type="molecule type" value="Genomic_DNA"/>
</dbReference>
<comment type="caution">
    <text evidence="2">The sequence shown here is derived from an EMBL/GenBank/DDBJ whole genome shotgun (WGS) entry which is preliminary data.</text>
</comment>
<feature type="compositionally biased region" description="Basic and acidic residues" evidence="1">
    <location>
        <begin position="331"/>
        <end position="342"/>
    </location>
</feature>
<evidence type="ECO:0000313" key="3">
    <source>
        <dbReference type="Proteomes" id="UP000053317"/>
    </source>
</evidence>
<proteinExistence type="predicted"/>
<feature type="region of interest" description="Disordered" evidence="1">
    <location>
        <begin position="1"/>
        <end position="46"/>
    </location>
</feature>
<feature type="compositionally biased region" description="Acidic residues" evidence="1">
    <location>
        <begin position="438"/>
        <end position="452"/>
    </location>
</feature>
<dbReference type="AlphaFoldDB" id="A0A0G2EGC7"/>
<feature type="compositionally biased region" description="Polar residues" evidence="1">
    <location>
        <begin position="343"/>
        <end position="352"/>
    </location>
</feature>
<dbReference type="SUPFAM" id="SSF55785">
    <property type="entry name" value="PYP-like sensor domain (PAS domain)"/>
    <property type="match status" value="1"/>
</dbReference>
<feature type="compositionally biased region" description="Low complexity" evidence="1">
    <location>
        <begin position="10"/>
        <end position="28"/>
    </location>
</feature>
<organism evidence="2 3">
    <name type="scientific">Phaeomoniella chlamydospora</name>
    <name type="common">Phaeoacremonium chlamydosporum</name>
    <dbReference type="NCBI Taxonomy" id="158046"/>
    <lineage>
        <taxon>Eukaryota</taxon>
        <taxon>Fungi</taxon>
        <taxon>Dikarya</taxon>
        <taxon>Ascomycota</taxon>
        <taxon>Pezizomycotina</taxon>
        <taxon>Eurotiomycetes</taxon>
        <taxon>Chaetothyriomycetidae</taxon>
        <taxon>Phaeomoniellales</taxon>
        <taxon>Phaeomoniellaceae</taxon>
        <taxon>Phaeomoniella</taxon>
    </lineage>
</organism>
<feature type="region of interest" description="Disordered" evidence="1">
    <location>
        <begin position="426"/>
        <end position="472"/>
    </location>
</feature>